<comment type="caution">
    <text evidence="1">The sequence shown here is derived from an EMBL/GenBank/DDBJ whole genome shotgun (WGS) entry which is preliminary data.</text>
</comment>
<gene>
    <name evidence="1" type="ORF">Poli38472_002348</name>
</gene>
<accession>A0A8K1FL25</accession>
<sequence length="648" mass="72770">METSTQTCYISYTDRYANPEAFLDFPTGVYYEWQGVVDSPELKPDGGRYNTQIAVRLFTRKFGAVINYRIVSSSSTDTVTAADLIGSVIKTGSTSLRYTVAKSGDVIILPSYSCYIYAVAVKDGMLTSPLVVSKEYKIYASKYLFLVPSFNGDYHGRVVRIQLDIRGKKRPRPARFLEFSDYETTLGMGPYSNQVYVVDMATVNPDLMGFASAFSAFGKVAFLNETYLVPAKDDPTYFVPTWRFVLEAQYTPHPKRVAPIPPPRIYQDAEYLYLAPLFNGKTYPSVILRVLSMTFNTTKPIIQQLDLSTVRPDLRGFTSCFTDDVKYAYFVPQQNQAGLAGKFMRLDLDDFSPTGVTVFDLSALNPSFVGFTGGFKYENYAYLVPFQRPLQGDEKTTTLREFPVTNSGLVVRVDLTTFATAESLDLATIHPQLTGFSGAVRVTHYAYFVPFMRDKSPSSIEVNVYSGLLARVDMRDFKSVEYLNLTSVHPHLRGFVRGFAYKQYVILVPHRWAFYDPAEYVHSGKVARIDTTNFSLDGVTFLDLAAASRSQVPDMPDKDLRGFYGGAVSGKYGFFVPYFNGGRFSGKVCRINLDKFDEVQTLDLTQLDANLRGFVGGVLSKVQEPLDTDLFGEFQIRPGTTTPYEYVY</sequence>
<dbReference type="OrthoDB" id="65504at2759"/>
<dbReference type="EMBL" id="SPLM01000072">
    <property type="protein sequence ID" value="TMW63407.1"/>
    <property type="molecule type" value="Genomic_DNA"/>
</dbReference>
<keyword evidence="2" id="KW-1185">Reference proteome</keyword>
<name>A0A8K1FL25_PYTOL</name>
<dbReference type="Proteomes" id="UP000794436">
    <property type="component" value="Unassembled WGS sequence"/>
</dbReference>
<reference evidence="1" key="1">
    <citation type="submission" date="2019-03" db="EMBL/GenBank/DDBJ databases">
        <title>Long read genome sequence of the mycoparasitic Pythium oligandrum ATCC 38472 isolated from sugarbeet rhizosphere.</title>
        <authorList>
            <person name="Gaulin E."/>
        </authorList>
    </citation>
    <scope>NUCLEOTIDE SEQUENCE</scope>
    <source>
        <strain evidence="1">ATCC 38472_TT</strain>
    </source>
</reference>
<evidence type="ECO:0000313" key="2">
    <source>
        <dbReference type="Proteomes" id="UP000794436"/>
    </source>
</evidence>
<dbReference type="AlphaFoldDB" id="A0A8K1FL25"/>
<organism evidence="1 2">
    <name type="scientific">Pythium oligandrum</name>
    <name type="common">Mycoparasitic fungus</name>
    <dbReference type="NCBI Taxonomy" id="41045"/>
    <lineage>
        <taxon>Eukaryota</taxon>
        <taxon>Sar</taxon>
        <taxon>Stramenopiles</taxon>
        <taxon>Oomycota</taxon>
        <taxon>Peronosporomycetes</taxon>
        <taxon>Pythiales</taxon>
        <taxon>Pythiaceae</taxon>
        <taxon>Pythium</taxon>
    </lineage>
</organism>
<proteinExistence type="predicted"/>
<evidence type="ECO:0000313" key="1">
    <source>
        <dbReference type="EMBL" id="TMW63407.1"/>
    </source>
</evidence>
<protein>
    <submittedName>
        <fullName evidence="1">Uncharacterized protein</fullName>
    </submittedName>
</protein>